<evidence type="ECO:0000313" key="3">
    <source>
        <dbReference type="Proteomes" id="UP001156836"/>
    </source>
</evidence>
<keyword evidence="3" id="KW-1185">Reference proteome</keyword>
<name>A0ABQ6BV31_9NEIS</name>
<organism evidence="2 3">
    <name type="scientific">Chitiniphilus shinanonensis</name>
    <dbReference type="NCBI Taxonomy" id="553088"/>
    <lineage>
        <taxon>Bacteria</taxon>
        <taxon>Pseudomonadati</taxon>
        <taxon>Pseudomonadota</taxon>
        <taxon>Betaproteobacteria</taxon>
        <taxon>Neisseriales</taxon>
        <taxon>Chitinibacteraceae</taxon>
        <taxon>Chitiniphilus</taxon>
    </lineage>
</organism>
<keyword evidence="1" id="KW-0812">Transmembrane</keyword>
<sequence length="117" mass="13196">MSFQTRLARAQALLTAAGIPESSRAPWLCRVAWRMGVPLRPPHFRSWPGNVIYHAVWFGTVWGGTMWLVIWGPQSMSPRLAVFTAVLTGLLFGVGMAVFYGYQAWRLHLPPWSDLPD</sequence>
<feature type="transmembrane region" description="Helical" evidence="1">
    <location>
        <begin position="51"/>
        <end position="70"/>
    </location>
</feature>
<keyword evidence="1" id="KW-1133">Transmembrane helix</keyword>
<dbReference type="RefSeq" id="WP_018748931.1">
    <property type="nucleotide sequence ID" value="NZ_BSOZ01000051.1"/>
</dbReference>
<dbReference type="InterPro" id="IPR045644">
    <property type="entry name" value="DUF6404"/>
</dbReference>
<comment type="caution">
    <text evidence="2">The sequence shown here is derived from an EMBL/GenBank/DDBJ whole genome shotgun (WGS) entry which is preliminary data.</text>
</comment>
<reference evidence="3" key="1">
    <citation type="journal article" date="2019" name="Int. J. Syst. Evol. Microbiol.">
        <title>The Global Catalogue of Microorganisms (GCM) 10K type strain sequencing project: providing services to taxonomists for standard genome sequencing and annotation.</title>
        <authorList>
            <consortium name="The Broad Institute Genomics Platform"/>
            <consortium name="The Broad Institute Genome Sequencing Center for Infectious Disease"/>
            <person name="Wu L."/>
            <person name="Ma J."/>
        </authorList>
    </citation>
    <scope>NUCLEOTIDE SEQUENCE [LARGE SCALE GENOMIC DNA]</scope>
    <source>
        <strain evidence="3">NBRC 104970</strain>
    </source>
</reference>
<dbReference type="Proteomes" id="UP001156836">
    <property type="component" value="Unassembled WGS sequence"/>
</dbReference>
<dbReference type="Pfam" id="PF19942">
    <property type="entry name" value="DUF6404"/>
    <property type="match status" value="1"/>
</dbReference>
<accession>A0ABQ6BV31</accession>
<evidence type="ECO:0000313" key="2">
    <source>
        <dbReference type="EMBL" id="GLS05534.1"/>
    </source>
</evidence>
<proteinExistence type="predicted"/>
<gene>
    <name evidence="2" type="ORF">GCM10007860_26880</name>
</gene>
<evidence type="ECO:0008006" key="4">
    <source>
        <dbReference type="Google" id="ProtNLM"/>
    </source>
</evidence>
<feature type="transmembrane region" description="Helical" evidence="1">
    <location>
        <begin position="82"/>
        <end position="102"/>
    </location>
</feature>
<evidence type="ECO:0000256" key="1">
    <source>
        <dbReference type="SAM" id="Phobius"/>
    </source>
</evidence>
<dbReference type="EMBL" id="BSOZ01000051">
    <property type="protein sequence ID" value="GLS05534.1"/>
    <property type="molecule type" value="Genomic_DNA"/>
</dbReference>
<keyword evidence="1" id="KW-0472">Membrane</keyword>
<protein>
    <recommendedName>
        <fullName evidence="4">Transmembrane protein</fullName>
    </recommendedName>
</protein>